<dbReference type="EC" id="1.18.1.2" evidence="6"/>
<dbReference type="Proteomes" id="UP000188246">
    <property type="component" value="Chromosome"/>
</dbReference>
<name>A0A1Q2D7U1_9ENTE</name>
<keyword evidence="4 6" id="KW-0521">NADP</keyword>
<evidence type="ECO:0000256" key="6">
    <source>
        <dbReference type="HAMAP-Rule" id="MF_01685"/>
    </source>
</evidence>
<dbReference type="GO" id="GO:0050660">
    <property type="term" value="F:flavin adenine dinucleotide binding"/>
    <property type="evidence" value="ECO:0007669"/>
    <property type="project" value="UniProtKB-UniRule"/>
</dbReference>
<comment type="catalytic activity">
    <reaction evidence="6">
        <text>2 reduced [2Fe-2S]-[ferredoxin] + NADP(+) + H(+) = 2 oxidized [2Fe-2S]-[ferredoxin] + NADPH</text>
        <dbReference type="Rhea" id="RHEA:20125"/>
        <dbReference type="Rhea" id="RHEA-COMP:10000"/>
        <dbReference type="Rhea" id="RHEA-COMP:10001"/>
        <dbReference type="ChEBI" id="CHEBI:15378"/>
        <dbReference type="ChEBI" id="CHEBI:33737"/>
        <dbReference type="ChEBI" id="CHEBI:33738"/>
        <dbReference type="ChEBI" id="CHEBI:57783"/>
        <dbReference type="ChEBI" id="CHEBI:58349"/>
        <dbReference type="EC" id="1.18.1.2"/>
    </reaction>
</comment>
<feature type="binding site" evidence="6">
    <location>
        <position position="88"/>
    </location>
    <ligand>
        <name>FAD</name>
        <dbReference type="ChEBI" id="CHEBI:57692"/>
    </ligand>
</feature>
<dbReference type="InterPro" id="IPR023753">
    <property type="entry name" value="FAD/NAD-binding_dom"/>
</dbReference>
<evidence type="ECO:0000256" key="1">
    <source>
        <dbReference type="ARBA" id="ARBA00011738"/>
    </source>
</evidence>
<dbReference type="SUPFAM" id="SSF51905">
    <property type="entry name" value="FAD/NAD(P)-binding domain"/>
    <property type="match status" value="1"/>
</dbReference>
<comment type="caution">
    <text evidence="6">Lacks conserved residue(s) required for the propagation of feature annotation.</text>
</comment>
<keyword evidence="2 6" id="KW-0285">Flavoprotein</keyword>
<dbReference type="Pfam" id="PF07992">
    <property type="entry name" value="Pyr_redox_2"/>
    <property type="match status" value="1"/>
</dbReference>
<feature type="binding site" evidence="6">
    <location>
        <position position="43"/>
    </location>
    <ligand>
        <name>FAD</name>
        <dbReference type="ChEBI" id="CHEBI:57692"/>
    </ligand>
</feature>
<comment type="subunit">
    <text evidence="1 6">Homodimer.</text>
</comment>
<dbReference type="InterPro" id="IPR036188">
    <property type="entry name" value="FAD/NAD-bd_sf"/>
</dbReference>
<dbReference type="InterPro" id="IPR022890">
    <property type="entry name" value="Fd--NADP_Rdtase_type_2"/>
</dbReference>
<sequence length="335" mass="37247">MSPEIYDITIIGGGPAGLFASFYAGMRQAKTKIIDILPELGGQLAWLYPEKYIYDVAGFPMVKAQDLINSLIKQIEPFNHTICLEEAVKSLTKLDNGLIQLETNQTTHYSKTVIIAAGNGSFQPRRLNVKDHELFEGKQLHYYLKDDQAFSQQNVVIFGGGDSAVDWALMLKDVAKSVTIVHRRPQFRAHEYSMKQLLTSTVQLKTPFVIHSLNHSQERLESITIENPKENLTETIPVDHVIVSYGFSSSLGPIKKWDLDFKGNSIAVSSQMATSLEGVFAIGDIATYDGKVDLIATGFGEAPVAVNHAVHLINPKERVQPMHSTSLYDQQIDKD</sequence>
<evidence type="ECO:0000313" key="7">
    <source>
        <dbReference type="EMBL" id="AQP54385.1"/>
    </source>
</evidence>
<keyword evidence="8" id="KW-1185">Reference proteome</keyword>
<feature type="binding site" evidence="6">
    <location>
        <position position="284"/>
    </location>
    <ligand>
        <name>FAD</name>
        <dbReference type="ChEBI" id="CHEBI:57692"/>
    </ligand>
</feature>
<feature type="binding site" evidence="6">
    <location>
        <position position="122"/>
    </location>
    <ligand>
        <name>FAD</name>
        <dbReference type="ChEBI" id="CHEBI:57692"/>
    </ligand>
</feature>
<organism evidence="7 8">
    <name type="scientific">Vagococcus penaei</name>
    <dbReference type="NCBI Taxonomy" id="633807"/>
    <lineage>
        <taxon>Bacteria</taxon>
        <taxon>Bacillati</taxon>
        <taxon>Bacillota</taxon>
        <taxon>Bacilli</taxon>
        <taxon>Lactobacillales</taxon>
        <taxon>Enterococcaceae</taxon>
        <taxon>Vagococcus</taxon>
    </lineage>
</organism>
<dbReference type="GO" id="GO:0050661">
    <property type="term" value="F:NADP binding"/>
    <property type="evidence" value="ECO:0007669"/>
    <property type="project" value="UniProtKB-UniRule"/>
</dbReference>
<dbReference type="RefSeq" id="WP_077276462.1">
    <property type="nucleotide sequence ID" value="NZ_CP019609.1"/>
</dbReference>
<keyword evidence="5 6" id="KW-0560">Oxidoreductase</keyword>
<keyword evidence="3 6" id="KW-0274">FAD</keyword>
<dbReference type="AlphaFoldDB" id="A0A1Q2D7U1"/>
<dbReference type="InterPro" id="IPR050097">
    <property type="entry name" value="Ferredoxin-NADP_redctase_2"/>
</dbReference>
<dbReference type="OrthoDB" id="9806179at2"/>
<proteinExistence type="inferred from homology"/>
<dbReference type="KEGG" id="vpi:BW732_09200"/>
<reference evidence="7 8" key="1">
    <citation type="journal article" date="2010" name="Int. J. Syst. Evol. Microbiol.">
        <title>Vagococcus penaei sp. nov., isolated from spoilage microbiota of cooked shrimp (Penaeus vannamei).</title>
        <authorList>
            <person name="Jaffres E."/>
            <person name="Prevost H."/>
            <person name="Rossero A."/>
            <person name="Joffraud J.J."/>
            <person name="Dousset X."/>
        </authorList>
    </citation>
    <scope>NUCLEOTIDE SEQUENCE [LARGE SCALE GENOMIC DNA]</scope>
    <source>
        <strain evidence="7 8">CD276</strain>
    </source>
</reference>
<feature type="binding site" evidence="6">
    <location>
        <position position="35"/>
    </location>
    <ligand>
        <name>FAD</name>
        <dbReference type="ChEBI" id="CHEBI:57692"/>
    </ligand>
</feature>
<dbReference type="EMBL" id="CP019609">
    <property type="protein sequence ID" value="AQP54385.1"/>
    <property type="molecule type" value="Genomic_DNA"/>
</dbReference>
<evidence type="ECO:0000256" key="2">
    <source>
        <dbReference type="ARBA" id="ARBA00022630"/>
    </source>
</evidence>
<dbReference type="HAMAP" id="MF_01685">
    <property type="entry name" value="FENR2"/>
    <property type="match status" value="1"/>
</dbReference>
<evidence type="ECO:0000256" key="3">
    <source>
        <dbReference type="ARBA" id="ARBA00022827"/>
    </source>
</evidence>
<gene>
    <name evidence="7" type="ORF">BW732_09200</name>
</gene>
<dbReference type="PRINTS" id="PR00368">
    <property type="entry name" value="FADPNR"/>
</dbReference>
<dbReference type="PANTHER" id="PTHR48105">
    <property type="entry name" value="THIOREDOXIN REDUCTASE 1-RELATED-RELATED"/>
    <property type="match status" value="1"/>
</dbReference>
<protein>
    <recommendedName>
        <fullName evidence="6">Ferredoxin--NADP reductase</fullName>
        <shortName evidence="6">FNR</shortName>
        <shortName evidence="6">Fd-NADP(+) reductase</shortName>
        <ecNumber evidence="6">1.18.1.2</ecNumber>
    </recommendedName>
</protein>
<dbReference type="PRINTS" id="PR00469">
    <property type="entry name" value="PNDRDTASEII"/>
</dbReference>
<evidence type="ECO:0000256" key="4">
    <source>
        <dbReference type="ARBA" id="ARBA00022857"/>
    </source>
</evidence>
<dbReference type="GO" id="GO:0004324">
    <property type="term" value="F:ferredoxin-NADP+ reductase activity"/>
    <property type="evidence" value="ECO:0007669"/>
    <property type="project" value="UniProtKB-UniRule"/>
</dbReference>
<comment type="cofactor">
    <cofactor evidence="6">
        <name>FAD</name>
        <dbReference type="ChEBI" id="CHEBI:57692"/>
    </cofactor>
    <text evidence="6">Binds 1 FAD per subunit.</text>
</comment>
<feature type="binding site" evidence="6">
    <location>
        <position position="48"/>
    </location>
    <ligand>
        <name>FAD</name>
        <dbReference type="ChEBI" id="CHEBI:57692"/>
    </ligand>
</feature>
<dbReference type="Gene3D" id="3.50.50.60">
    <property type="entry name" value="FAD/NAD(P)-binding domain"/>
    <property type="match status" value="2"/>
</dbReference>
<feature type="binding site" evidence="6">
    <location>
        <position position="325"/>
    </location>
    <ligand>
        <name>FAD</name>
        <dbReference type="ChEBI" id="CHEBI:57692"/>
    </ligand>
</feature>
<comment type="similarity">
    <text evidence="6">Belongs to the ferredoxin--NADP reductase type 2 family.</text>
</comment>
<evidence type="ECO:0000313" key="8">
    <source>
        <dbReference type="Proteomes" id="UP000188246"/>
    </source>
</evidence>
<dbReference type="STRING" id="633807.BW732_09200"/>
<evidence type="ECO:0000256" key="5">
    <source>
        <dbReference type="ARBA" id="ARBA00023002"/>
    </source>
</evidence>
<accession>A0A1Q2D7U1</accession>